<dbReference type="EMBL" id="JADCUA010000005">
    <property type="protein sequence ID" value="KAH9839785.1"/>
    <property type="molecule type" value="Genomic_DNA"/>
</dbReference>
<evidence type="ECO:0000256" key="1">
    <source>
        <dbReference type="SAM" id="MobiDB-lite"/>
    </source>
</evidence>
<organism evidence="2 3">
    <name type="scientific">Rhodofomes roseus</name>
    <dbReference type="NCBI Taxonomy" id="34475"/>
    <lineage>
        <taxon>Eukaryota</taxon>
        <taxon>Fungi</taxon>
        <taxon>Dikarya</taxon>
        <taxon>Basidiomycota</taxon>
        <taxon>Agaricomycotina</taxon>
        <taxon>Agaricomycetes</taxon>
        <taxon>Polyporales</taxon>
        <taxon>Rhodofomes</taxon>
    </lineage>
</organism>
<dbReference type="InterPro" id="IPR041078">
    <property type="entry name" value="Plavaka"/>
</dbReference>
<evidence type="ECO:0000313" key="3">
    <source>
        <dbReference type="Proteomes" id="UP000814176"/>
    </source>
</evidence>
<reference evidence="2 3" key="1">
    <citation type="journal article" date="2021" name="Environ. Microbiol.">
        <title>Gene family expansions and transcriptome signatures uncover fungal adaptations to wood decay.</title>
        <authorList>
            <person name="Hage H."/>
            <person name="Miyauchi S."/>
            <person name="Viragh M."/>
            <person name="Drula E."/>
            <person name="Min B."/>
            <person name="Chaduli D."/>
            <person name="Navarro D."/>
            <person name="Favel A."/>
            <person name="Norest M."/>
            <person name="Lesage-Meessen L."/>
            <person name="Balint B."/>
            <person name="Merenyi Z."/>
            <person name="de Eugenio L."/>
            <person name="Morin E."/>
            <person name="Martinez A.T."/>
            <person name="Baldrian P."/>
            <person name="Stursova M."/>
            <person name="Martinez M.J."/>
            <person name="Novotny C."/>
            <person name="Magnuson J.K."/>
            <person name="Spatafora J.W."/>
            <person name="Maurice S."/>
            <person name="Pangilinan J."/>
            <person name="Andreopoulos W."/>
            <person name="LaButti K."/>
            <person name="Hundley H."/>
            <person name="Na H."/>
            <person name="Kuo A."/>
            <person name="Barry K."/>
            <person name="Lipzen A."/>
            <person name="Henrissat B."/>
            <person name="Riley R."/>
            <person name="Ahrendt S."/>
            <person name="Nagy L.G."/>
            <person name="Grigoriev I.V."/>
            <person name="Martin F."/>
            <person name="Rosso M.N."/>
        </authorList>
    </citation>
    <scope>NUCLEOTIDE SEQUENCE [LARGE SCALE GENOMIC DNA]</scope>
    <source>
        <strain evidence="2 3">CIRM-BRFM 1785</strain>
    </source>
</reference>
<sequence>MFEKWREEREAAGVDEWAPFQDQEEWELFRWLIKTVGQTNIDDFLKLSIIRRDCNLSAGTKYKFFQHIDALPTGVPWQCDMITVQGDRLDDNGQPLLEQLELWRRDPVDCVLELIGNAAFDGNVAYGPERVFADEDATIRRYDEMWTADWWWKTQGKLPEGATIAPVMIASDATKLTNFGGNKKAWPVYLSIGNIAKAIRRQPSQRATVLIGYIPVSKLTCFQDSTRSLSGYRLFHHCMSRLLQPLRQAGLEGREMTCADRCVRRVHPILAAYTADYPEQCLVCCCKENSCPRCTVPPPRRGEQLYSPPRNVNETLDALQAHKNGEESARFTSEQLRPVYEPFWATLPHCDIFASIMPDILHQLHKGMFKEHILSWCTTLAGTDEIDRRFRAMTDFPGLRHFQNGISTVSQWTGREHKEMQRVIVGLLAGAIPADALAVARALVDFIYYAQLQSHDDTTLAHLQTSLDTFHRHKEVFISLGIREHFNIPKLHSLLHYIEAIRSHGSCDGYNTELPERLHIELAKDAYRASNHRDYTAQMVTWLSRQEAVDLHAAYVAWLRRLESREDLVQESDDSEAAAPESEDEPDEVDSGAREDSPIPSVAPCSNSLAGRSEYAIAKTCPSPNTSLRQLETDHNATEFLPAFTDFVRDNMPQCHLRPNSMDRYDVYKNMSVTYPADPHSDATTHTDRIRAMPAARALSGGRRQPQGAHFDTAFIIDPEVPIDGRQSAREISSSHVVGTRVGRIRVIFDLPWQFGTLPHPLAYVEWYTPLRRLDPATGLYVISRSTRNGGKPNASVVTIDKIRRACHLIPKHGKTIDRGLTKDNALDFAQATEFRVNSYISVDLRTLPG</sequence>
<accession>A0ABQ8KNQ8</accession>
<protein>
    <submittedName>
        <fullName evidence="2">Uncharacterized protein</fullName>
    </submittedName>
</protein>
<feature type="region of interest" description="Disordered" evidence="1">
    <location>
        <begin position="569"/>
        <end position="605"/>
    </location>
</feature>
<proteinExistence type="predicted"/>
<comment type="caution">
    <text evidence="2">The sequence shown here is derived from an EMBL/GenBank/DDBJ whole genome shotgun (WGS) entry which is preliminary data.</text>
</comment>
<evidence type="ECO:0000313" key="2">
    <source>
        <dbReference type="EMBL" id="KAH9839785.1"/>
    </source>
</evidence>
<dbReference type="Proteomes" id="UP000814176">
    <property type="component" value="Unassembled WGS sequence"/>
</dbReference>
<dbReference type="Pfam" id="PF18759">
    <property type="entry name" value="Plavaka"/>
    <property type="match status" value="1"/>
</dbReference>
<dbReference type="GeneID" id="72001035"/>
<dbReference type="RefSeq" id="XP_047781435.1">
    <property type="nucleotide sequence ID" value="XM_047920303.1"/>
</dbReference>
<keyword evidence="3" id="KW-1185">Reference proteome</keyword>
<name>A0ABQ8KNQ8_9APHY</name>
<feature type="compositionally biased region" description="Acidic residues" evidence="1">
    <location>
        <begin position="569"/>
        <end position="590"/>
    </location>
</feature>
<gene>
    <name evidence="2" type="ORF">C8Q71DRAFT_703179</name>
</gene>